<dbReference type="Proteomes" id="UP001451782">
    <property type="component" value="Chromosome"/>
</dbReference>
<dbReference type="AlphaFoldDB" id="A0AAN0M0F5"/>
<feature type="chain" id="PRO_5042953620" evidence="1">
    <location>
        <begin position="18"/>
        <end position="272"/>
    </location>
</feature>
<dbReference type="Pfam" id="PF13529">
    <property type="entry name" value="Peptidase_C39_2"/>
    <property type="match status" value="1"/>
</dbReference>
<dbReference type="NCBIfam" id="NF033920">
    <property type="entry name" value="C39_PA2778_fam"/>
    <property type="match status" value="1"/>
</dbReference>
<organism evidence="3 4">
    <name type="scientific">Yoonia algicola</name>
    <dbReference type="NCBI Taxonomy" id="3137368"/>
    <lineage>
        <taxon>Bacteria</taxon>
        <taxon>Pseudomonadati</taxon>
        <taxon>Pseudomonadota</taxon>
        <taxon>Alphaproteobacteria</taxon>
        <taxon>Rhodobacterales</taxon>
        <taxon>Paracoccaceae</taxon>
        <taxon>Yoonia</taxon>
    </lineage>
</organism>
<dbReference type="Pfam" id="PF13432">
    <property type="entry name" value="TPR_16"/>
    <property type="match status" value="1"/>
</dbReference>
<feature type="domain" description="Peptidase C39-like" evidence="2">
    <location>
        <begin position="38"/>
        <end position="149"/>
    </location>
</feature>
<proteinExistence type="predicted"/>
<dbReference type="RefSeq" id="WP_342069139.1">
    <property type="nucleotide sequence ID" value="NZ_CP151762.1"/>
</dbReference>
<reference evidence="3 4" key="1">
    <citation type="submission" date="2024-04" db="EMBL/GenBank/DDBJ databases">
        <title>Phylogenomic analyses of a clade within the roseobacter group suggest taxonomic reassignments of species of the genera Aestuariivita, Citreicella, Loktanella, Nautella, Pelagibaca, Ruegeria, Thalassobius, Thiobacimonas and Tropicibacter, and the proposal o.</title>
        <authorList>
            <person name="Jeon C.O."/>
        </authorList>
    </citation>
    <scope>NUCLEOTIDE SEQUENCE [LARGE SCALE GENOMIC DNA]</scope>
    <source>
        <strain evidence="3 4">G8-12</strain>
    </source>
</reference>
<evidence type="ECO:0000313" key="3">
    <source>
        <dbReference type="EMBL" id="WZU62739.1"/>
    </source>
</evidence>
<keyword evidence="1" id="KW-0732">Signal</keyword>
<dbReference type="Gene3D" id="3.90.70.10">
    <property type="entry name" value="Cysteine proteinases"/>
    <property type="match status" value="1"/>
</dbReference>
<dbReference type="InterPro" id="IPR039563">
    <property type="entry name" value="Peptidase_C39_single_dom"/>
</dbReference>
<evidence type="ECO:0000259" key="2">
    <source>
        <dbReference type="Pfam" id="PF13529"/>
    </source>
</evidence>
<protein>
    <submittedName>
        <fullName evidence="3">PA2778 family cysteine peptidase</fullName>
    </submittedName>
</protein>
<dbReference type="InterPro" id="IPR011990">
    <property type="entry name" value="TPR-like_helical_dom_sf"/>
</dbReference>
<dbReference type="SUPFAM" id="SSF48452">
    <property type="entry name" value="TPR-like"/>
    <property type="match status" value="1"/>
</dbReference>
<evidence type="ECO:0000256" key="1">
    <source>
        <dbReference type="SAM" id="SignalP"/>
    </source>
</evidence>
<dbReference type="CDD" id="cd02549">
    <property type="entry name" value="Peptidase_C39A"/>
    <property type="match status" value="1"/>
</dbReference>
<sequence length="272" mass="29801">MKRFACLLALCWLAACAAPFDPDERLSFDAPTRAQITGVPLIQQEDFFCGPTSIAMVMQWAGAEITQEEVAALAFSPGAGGTYLADMIGSSRRLGQLAVEISDFDQLLTEVTAGHPVIVFQNLGFSVVPVWHYGVMTGYDFARDEIYLNSGQLDQMVMPFAVFERTWRRGDYWALVVLPPDQLPASVGEAEVLSAAAALERVEQYEAAATLYETGAKNWPENWLWQFGLGNARYAQGDLAGARQALRRARALDPSIPEVRANLAFVESEIAG</sequence>
<evidence type="ECO:0000313" key="4">
    <source>
        <dbReference type="Proteomes" id="UP001451782"/>
    </source>
</evidence>
<accession>A0AAN0M0F5</accession>
<keyword evidence="4" id="KW-1185">Reference proteome</keyword>
<dbReference type="InterPro" id="IPR039564">
    <property type="entry name" value="Peptidase_C39-like"/>
</dbReference>
<dbReference type="PROSITE" id="PS51257">
    <property type="entry name" value="PROKAR_LIPOPROTEIN"/>
    <property type="match status" value="1"/>
</dbReference>
<dbReference type="EMBL" id="CP151762">
    <property type="protein sequence ID" value="WZU62739.1"/>
    <property type="molecule type" value="Genomic_DNA"/>
</dbReference>
<feature type="signal peptide" evidence="1">
    <location>
        <begin position="1"/>
        <end position="17"/>
    </location>
</feature>
<gene>
    <name evidence="3" type="ORF">AABB28_12750</name>
</gene>
<name>A0AAN0M0F5_9RHOB</name>
<dbReference type="KEGG" id="yag:AABB28_12750"/>
<dbReference type="Gene3D" id="1.25.40.10">
    <property type="entry name" value="Tetratricopeptide repeat domain"/>
    <property type="match status" value="1"/>
</dbReference>